<accession>A0A9P4P436</accession>
<keyword evidence="1" id="KW-0732">Signal</keyword>
<evidence type="ECO:0000313" key="3">
    <source>
        <dbReference type="Proteomes" id="UP000800235"/>
    </source>
</evidence>
<gene>
    <name evidence="2" type="ORF">EJ08DRAFT_644462</name>
</gene>
<sequence>MALPFLFTSILLLLLSQAIAQETTPLSTMTVMPPTETGKIPTRNWSTYGQRDLTVSTATDASPTSDQSVSLNLPDPQSWYSNHTHGTNTAWFSTTIVLGGGLHTITTSFPASITEDGPGGPAWLTPVTGTGTAPASTTKTGEAGGFVGVQRWQLGLLVGLGVLVAWF</sequence>
<reference evidence="2" key="1">
    <citation type="journal article" date="2020" name="Stud. Mycol.">
        <title>101 Dothideomycetes genomes: a test case for predicting lifestyles and emergence of pathogens.</title>
        <authorList>
            <person name="Haridas S."/>
            <person name="Albert R."/>
            <person name="Binder M."/>
            <person name="Bloem J."/>
            <person name="Labutti K."/>
            <person name="Salamov A."/>
            <person name="Andreopoulos B."/>
            <person name="Baker S."/>
            <person name="Barry K."/>
            <person name="Bills G."/>
            <person name="Bluhm B."/>
            <person name="Cannon C."/>
            <person name="Castanera R."/>
            <person name="Culley D."/>
            <person name="Daum C."/>
            <person name="Ezra D."/>
            <person name="Gonzalez J."/>
            <person name="Henrissat B."/>
            <person name="Kuo A."/>
            <person name="Liang C."/>
            <person name="Lipzen A."/>
            <person name="Lutzoni F."/>
            <person name="Magnuson J."/>
            <person name="Mondo S."/>
            <person name="Nolan M."/>
            <person name="Ohm R."/>
            <person name="Pangilinan J."/>
            <person name="Park H.-J."/>
            <person name="Ramirez L."/>
            <person name="Alfaro M."/>
            <person name="Sun H."/>
            <person name="Tritt A."/>
            <person name="Yoshinaga Y."/>
            <person name="Zwiers L.-H."/>
            <person name="Turgeon B."/>
            <person name="Goodwin S."/>
            <person name="Spatafora J."/>
            <person name="Crous P."/>
            <person name="Grigoriev I."/>
        </authorList>
    </citation>
    <scope>NUCLEOTIDE SEQUENCE</scope>
    <source>
        <strain evidence="2">CBS 130266</strain>
    </source>
</reference>
<proteinExistence type="predicted"/>
<evidence type="ECO:0000313" key="2">
    <source>
        <dbReference type="EMBL" id="KAF2436887.1"/>
    </source>
</evidence>
<dbReference type="Proteomes" id="UP000800235">
    <property type="component" value="Unassembled WGS sequence"/>
</dbReference>
<dbReference type="EMBL" id="MU007009">
    <property type="protein sequence ID" value="KAF2436887.1"/>
    <property type="molecule type" value="Genomic_DNA"/>
</dbReference>
<keyword evidence="3" id="KW-1185">Reference proteome</keyword>
<feature type="signal peptide" evidence="1">
    <location>
        <begin position="1"/>
        <end position="20"/>
    </location>
</feature>
<organism evidence="2 3">
    <name type="scientific">Tothia fuscella</name>
    <dbReference type="NCBI Taxonomy" id="1048955"/>
    <lineage>
        <taxon>Eukaryota</taxon>
        <taxon>Fungi</taxon>
        <taxon>Dikarya</taxon>
        <taxon>Ascomycota</taxon>
        <taxon>Pezizomycotina</taxon>
        <taxon>Dothideomycetes</taxon>
        <taxon>Pleosporomycetidae</taxon>
        <taxon>Venturiales</taxon>
        <taxon>Cylindrosympodiaceae</taxon>
        <taxon>Tothia</taxon>
    </lineage>
</organism>
<dbReference type="AlphaFoldDB" id="A0A9P4P436"/>
<protein>
    <submittedName>
        <fullName evidence="2">Uncharacterized protein</fullName>
    </submittedName>
</protein>
<comment type="caution">
    <text evidence="2">The sequence shown here is derived from an EMBL/GenBank/DDBJ whole genome shotgun (WGS) entry which is preliminary data.</text>
</comment>
<feature type="chain" id="PRO_5040503169" evidence="1">
    <location>
        <begin position="21"/>
        <end position="167"/>
    </location>
</feature>
<evidence type="ECO:0000256" key="1">
    <source>
        <dbReference type="SAM" id="SignalP"/>
    </source>
</evidence>
<name>A0A9P4P436_9PEZI</name>